<evidence type="ECO:0000313" key="4">
    <source>
        <dbReference type="Proteomes" id="UP000061660"/>
    </source>
</evidence>
<name>A0A0U2IM44_9BACL</name>
<sequence length="343" mass="38549">MGIMRMIQIGAGGFGQSWLQIVKDCRAAELAAVVDIMPDNLAQAAQITGLPQERLFHQPEDGFREIKADIALIVTPPQTHKALAAQALEAGLHVLMEKPMTHTYEEAIELLEISRRYNKQIAVSQNYRWRAPVQTVKQLLNEGVIGSVGYVEYEFRKAMKFGGWRDNYSEILLEDMAIHHFDIIRFLLEAEAEEILAHSFRPSWSWFSGNPSASVVMQLERGIQVHYFGSWVSRGKETSWNGDIRIVGDHGAIEMINDEITLWTGEAPENAVCRVIDQIPAKLGDRASSLDDFVTAVRQSRIPATPIQDNIRSFEMTCAAIQSAKSGMPVRLADFSLLRDLKR</sequence>
<dbReference type="KEGG" id="pnp:IJ22_16370"/>
<evidence type="ECO:0000259" key="2">
    <source>
        <dbReference type="Pfam" id="PF22725"/>
    </source>
</evidence>
<dbReference type="InterPro" id="IPR000683">
    <property type="entry name" value="Gfo/Idh/MocA-like_OxRdtase_N"/>
</dbReference>
<dbReference type="SUPFAM" id="SSF55347">
    <property type="entry name" value="Glyceraldehyde-3-phosphate dehydrogenase-like, C-terminal domain"/>
    <property type="match status" value="1"/>
</dbReference>
<dbReference type="InterPro" id="IPR055170">
    <property type="entry name" value="GFO_IDH_MocA-like_dom"/>
</dbReference>
<dbReference type="OrthoDB" id="9800252at2"/>
<dbReference type="GO" id="GO:0000166">
    <property type="term" value="F:nucleotide binding"/>
    <property type="evidence" value="ECO:0007669"/>
    <property type="project" value="InterPro"/>
</dbReference>
<dbReference type="PANTHER" id="PTHR43377:SF1">
    <property type="entry name" value="BILIVERDIN REDUCTASE A"/>
    <property type="match status" value="1"/>
</dbReference>
<dbReference type="STRING" id="162209.IJ22_16370"/>
<dbReference type="InterPro" id="IPR051450">
    <property type="entry name" value="Gfo/Idh/MocA_Oxidoreductases"/>
</dbReference>
<accession>A0A0U2IM44</accession>
<organism evidence="3 4">
    <name type="scientific">Paenibacillus naphthalenovorans</name>
    <dbReference type="NCBI Taxonomy" id="162209"/>
    <lineage>
        <taxon>Bacteria</taxon>
        <taxon>Bacillati</taxon>
        <taxon>Bacillota</taxon>
        <taxon>Bacilli</taxon>
        <taxon>Bacillales</taxon>
        <taxon>Paenibacillaceae</taxon>
        <taxon>Paenibacillus</taxon>
    </lineage>
</organism>
<gene>
    <name evidence="3" type="ORF">IJ22_16370</name>
</gene>
<reference evidence="3 4" key="2">
    <citation type="journal article" date="2016" name="Genome Announc.">
        <title>Complete Genome Sequences of Two Interactive Moderate Thermophiles, Paenibacillus napthalenovorans 32O-Y and Paenibacillus sp. 32O-W.</title>
        <authorList>
            <person name="Butler R.R.III."/>
            <person name="Wang J."/>
            <person name="Stark B.C."/>
            <person name="Pombert J.F."/>
        </authorList>
    </citation>
    <scope>NUCLEOTIDE SEQUENCE [LARGE SCALE GENOMIC DNA]</scope>
    <source>
        <strain evidence="3 4">32O-Y</strain>
    </source>
</reference>
<dbReference type="SUPFAM" id="SSF51735">
    <property type="entry name" value="NAD(P)-binding Rossmann-fold domains"/>
    <property type="match status" value="1"/>
</dbReference>
<dbReference type="Gene3D" id="3.40.50.720">
    <property type="entry name" value="NAD(P)-binding Rossmann-like Domain"/>
    <property type="match status" value="1"/>
</dbReference>
<keyword evidence="4" id="KW-1185">Reference proteome</keyword>
<dbReference type="PATRIC" id="fig|162209.4.peg.1734"/>
<reference evidence="4" key="1">
    <citation type="submission" date="2015-12" db="EMBL/GenBank/DDBJ databases">
        <title>Complete genome sequences of two moderately thermophilic Paenibacillus species.</title>
        <authorList>
            <person name="Butler R.III."/>
            <person name="Wang J."/>
            <person name="Stark B.C."/>
            <person name="Pombert J.-F."/>
        </authorList>
    </citation>
    <scope>NUCLEOTIDE SEQUENCE [LARGE SCALE GENOMIC DNA]</scope>
    <source>
        <strain evidence="4">32O-Y</strain>
    </source>
</reference>
<dbReference type="PANTHER" id="PTHR43377">
    <property type="entry name" value="BILIVERDIN REDUCTASE A"/>
    <property type="match status" value="1"/>
</dbReference>
<evidence type="ECO:0000313" key="3">
    <source>
        <dbReference type="EMBL" id="ALS22011.1"/>
    </source>
</evidence>
<evidence type="ECO:0000259" key="1">
    <source>
        <dbReference type="Pfam" id="PF01408"/>
    </source>
</evidence>
<dbReference type="InterPro" id="IPR036291">
    <property type="entry name" value="NAD(P)-bd_dom_sf"/>
</dbReference>
<dbReference type="Gene3D" id="3.30.360.10">
    <property type="entry name" value="Dihydrodipicolinate Reductase, domain 2"/>
    <property type="match status" value="1"/>
</dbReference>
<feature type="domain" description="GFO/IDH/MocA-like oxidoreductase" evidence="2">
    <location>
        <begin position="133"/>
        <end position="254"/>
    </location>
</feature>
<dbReference type="Pfam" id="PF01408">
    <property type="entry name" value="GFO_IDH_MocA"/>
    <property type="match status" value="1"/>
</dbReference>
<dbReference type="AlphaFoldDB" id="A0A0U2IM44"/>
<dbReference type="Proteomes" id="UP000061660">
    <property type="component" value="Chromosome"/>
</dbReference>
<dbReference type="EMBL" id="CP013652">
    <property type="protein sequence ID" value="ALS22011.1"/>
    <property type="molecule type" value="Genomic_DNA"/>
</dbReference>
<dbReference type="Pfam" id="PF22725">
    <property type="entry name" value="GFO_IDH_MocA_C3"/>
    <property type="match status" value="1"/>
</dbReference>
<protein>
    <submittedName>
        <fullName evidence="3">Oxidoreductase</fullName>
    </submittedName>
</protein>
<proteinExistence type="predicted"/>
<feature type="domain" description="Gfo/Idh/MocA-like oxidoreductase N-terminal" evidence="1">
    <location>
        <begin position="8"/>
        <end position="123"/>
    </location>
</feature>